<dbReference type="Proteomes" id="UP001152622">
    <property type="component" value="Chromosome 12"/>
</dbReference>
<proteinExistence type="predicted"/>
<sequence>MPHLHCKNSSAGIAVATSLQRYSGGLSLTVRYHPARMDRPVHRSSFEVTSLFSRGPAGILNIAASRRASQHQHAYCYLVERLRRRGLMVEQHEVYGMSRALRSLGRSPARNRGSRFQNGGERDCAQSPRQDAAGEFNKANAQHQDRRLCSDNGFDLPGLIESQTPVRLCFRGAHAGGSNRALYASHVVTDRSRANKRRKAAAALTACGLSLSEALHRLCHRPWCRIDSSCPRSCTDSGGSGRTAVKTKAAPSGASLTSLAESYGITNVLSLAQRLNPALSFPPSPSGTKEPAQPVTLGPFDEKFQKDSPRARTDRGLRISVGAVVRRDAPSAVKQNIRNVREVEIGRGC</sequence>
<organism evidence="2 3">
    <name type="scientific">Synaphobranchus kaupii</name>
    <name type="common">Kaup's arrowtooth eel</name>
    <dbReference type="NCBI Taxonomy" id="118154"/>
    <lineage>
        <taxon>Eukaryota</taxon>
        <taxon>Metazoa</taxon>
        <taxon>Chordata</taxon>
        <taxon>Craniata</taxon>
        <taxon>Vertebrata</taxon>
        <taxon>Euteleostomi</taxon>
        <taxon>Actinopterygii</taxon>
        <taxon>Neopterygii</taxon>
        <taxon>Teleostei</taxon>
        <taxon>Anguilliformes</taxon>
        <taxon>Synaphobranchidae</taxon>
        <taxon>Synaphobranchus</taxon>
    </lineage>
</organism>
<evidence type="ECO:0000256" key="1">
    <source>
        <dbReference type="SAM" id="MobiDB-lite"/>
    </source>
</evidence>
<evidence type="ECO:0000313" key="2">
    <source>
        <dbReference type="EMBL" id="KAJ8344887.1"/>
    </source>
</evidence>
<gene>
    <name evidence="2" type="ORF">SKAU_G00290800</name>
</gene>
<name>A0A9Q1ETN8_SYNKA</name>
<evidence type="ECO:0000313" key="3">
    <source>
        <dbReference type="Proteomes" id="UP001152622"/>
    </source>
</evidence>
<keyword evidence="3" id="KW-1185">Reference proteome</keyword>
<dbReference type="EMBL" id="JAINUF010000012">
    <property type="protein sequence ID" value="KAJ8344887.1"/>
    <property type="molecule type" value="Genomic_DNA"/>
</dbReference>
<protein>
    <submittedName>
        <fullName evidence="2">Uncharacterized protein</fullName>
    </submittedName>
</protein>
<comment type="caution">
    <text evidence="2">The sequence shown here is derived from an EMBL/GenBank/DDBJ whole genome shotgun (WGS) entry which is preliminary data.</text>
</comment>
<reference evidence="2" key="1">
    <citation type="journal article" date="2023" name="Science">
        <title>Genome structures resolve the early diversification of teleost fishes.</title>
        <authorList>
            <person name="Parey E."/>
            <person name="Louis A."/>
            <person name="Montfort J."/>
            <person name="Bouchez O."/>
            <person name="Roques C."/>
            <person name="Iampietro C."/>
            <person name="Lluch J."/>
            <person name="Castinel A."/>
            <person name="Donnadieu C."/>
            <person name="Desvignes T."/>
            <person name="Floi Bucao C."/>
            <person name="Jouanno E."/>
            <person name="Wen M."/>
            <person name="Mejri S."/>
            <person name="Dirks R."/>
            <person name="Jansen H."/>
            <person name="Henkel C."/>
            <person name="Chen W.J."/>
            <person name="Zahm M."/>
            <person name="Cabau C."/>
            <person name="Klopp C."/>
            <person name="Thompson A.W."/>
            <person name="Robinson-Rechavi M."/>
            <person name="Braasch I."/>
            <person name="Lecointre G."/>
            <person name="Bobe J."/>
            <person name="Postlethwait J.H."/>
            <person name="Berthelot C."/>
            <person name="Roest Crollius H."/>
            <person name="Guiguen Y."/>
        </authorList>
    </citation>
    <scope>NUCLEOTIDE SEQUENCE</scope>
    <source>
        <strain evidence="2">WJC10195</strain>
    </source>
</reference>
<feature type="region of interest" description="Disordered" evidence="1">
    <location>
        <begin position="279"/>
        <end position="312"/>
    </location>
</feature>
<accession>A0A9Q1ETN8</accession>
<feature type="region of interest" description="Disordered" evidence="1">
    <location>
        <begin position="106"/>
        <end position="131"/>
    </location>
</feature>
<dbReference type="AlphaFoldDB" id="A0A9Q1ETN8"/>
<feature type="compositionally biased region" description="Basic and acidic residues" evidence="1">
    <location>
        <begin position="300"/>
        <end position="312"/>
    </location>
</feature>